<evidence type="ECO:0000313" key="3">
    <source>
        <dbReference type="EMBL" id="SNU94219.1"/>
    </source>
</evidence>
<proteinExistence type="predicted"/>
<organism evidence="3 4">
    <name type="scientific">Megamonas hypermegale</name>
    <dbReference type="NCBI Taxonomy" id="158847"/>
    <lineage>
        <taxon>Bacteria</taxon>
        <taxon>Bacillati</taxon>
        <taxon>Bacillota</taxon>
        <taxon>Negativicutes</taxon>
        <taxon>Selenomonadales</taxon>
        <taxon>Selenomonadaceae</taxon>
        <taxon>Megamonas</taxon>
    </lineage>
</organism>
<dbReference type="eggNOG" id="COG0790">
    <property type="taxonomic scope" value="Bacteria"/>
</dbReference>
<evidence type="ECO:0000313" key="4">
    <source>
        <dbReference type="Proteomes" id="UP000215383"/>
    </source>
</evidence>
<keyword evidence="4" id="KW-1185">Reference proteome</keyword>
<dbReference type="RefSeq" id="WP_027889902.1">
    <property type="nucleotide sequence ID" value="NZ_LT906446.1"/>
</dbReference>
<dbReference type="GeneID" id="78506212"/>
<dbReference type="Pfam" id="PF13240">
    <property type="entry name" value="Zn_Ribbon_1"/>
    <property type="match status" value="1"/>
</dbReference>
<dbReference type="AlphaFoldDB" id="A0A239T9M4"/>
<feature type="region of interest" description="Disordered" evidence="1">
    <location>
        <begin position="263"/>
        <end position="306"/>
    </location>
</feature>
<accession>A0A239T9M4</accession>
<sequence>MFKFCTQCGAKMPQENLFCTQCGAKFPVNTDVAQQQTVKPKVIDIAPSQNSQNMQVPKQVAQNTSANKMAQDEFMLGKEFMNVANPLHDYEKAIIHLKNAVNLGMKQATVYIALSHLYLAADIIKANPAIMVGNANILNTVNSAMTAGNMPNHTANNMQNHSKNHMQTAQNNQSNGNGSSTLQNIGKYAAAAAVGAVAGSMLHSATASAAEKVSEDVPGNITTDDLITPDLQAYADETLPNADEYLPPIDEAADHIQAYDDMTENETVTEEEPSAADSIEPAEDDSSFFDSDDNSDDDSSLFDDLF</sequence>
<dbReference type="EMBL" id="LT906446">
    <property type="protein sequence ID" value="SNU94219.1"/>
    <property type="molecule type" value="Genomic_DNA"/>
</dbReference>
<evidence type="ECO:0000256" key="1">
    <source>
        <dbReference type="SAM" id="MobiDB-lite"/>
    </source>
</evidence>
<protein>
    <recommendedName>
        <fullName evidence="2">Zinc-ribbon domain-containing protein</fullName>
    </recommendedName>
</protein>
<dbReference type="InterPro" id="IPR026870">
    <property type="entry name" value="Zinc_ribbon_dom"/>
</dbReference>
<gene>
    <name evidence="3" type="ORF">SAMEA4364220_00169</name>
</gene>
<evidence type="ECO:0000259" key="2">
    <source>
        <dbReference type="Pfam" id="PF13240"/>
    </source>
</evidence>
<name>A0A239T9M4_9FIRM</name>
<feature type="domain" description="Zinc-ribbon" evidence="2">
    <location>
        <begin position="4"/>
        <end position="25"/>
    </location>
</feature>
<dbReference type="Proteomes" id="UP000215383">
    <property type="component" value="Chromosome 1"/>
</dbReference>
<reference evidence="3 4" key="1">
    <citation type="submission" date="2017-06" db="EMBL/GenBank/DDBJ databases">
        <authorList>
            <consortium name="Pathogen Informatics"/>
        </authorList>
    </citation>
    <scope>NUCLEOTIDE SEQUENCE [LARGE SCALE GENOMIC DNA]</scope>
    <source>
        <strain evidence="3 4">NCTC10570</strain>
    </source>
</reference>